<feature type="region of interest" description="Disordered" evidence="1">
    <location>
        <begin position="589"/>
        <end position="714"/>
    </location>
</feature>
<dbReference type="InterPro" id="IPR056812">
    <property type="entry name" value="RRM_fung"/>
</dbReference>
<dbReference type="AlphaFoldDB" id="R8BD50"/>
<dbReference type="RefSeq" id="XP_007918042.1">
    <property type="nucleotide sequence ID" value="XM_007919851.1"/>
</dbReference>
<dbReference type="Pfam" id="PF25061">
    <property type="entry name" value="RRM_fung"/>
    <property type="match status" value="1"/>
</dbReference>
<sequence>MSAPAVIMPHPPHRPWGQSHNKPLTPALDQQNRHPYNSQGYLPNGATGGHPTMPAPGATPLLPNQGRVIQTGPIRVLCIADVRGNLRSLNDLAKQARADHIIHTGDFGFYDDTSLERIAEKTLKHVAQYSPLISEPVKKAIQQGGAGPVKARFPPNELPLSELPLLISGDVKLDIPVYTVWGACEDVRVLEKFRSGEYKVPNLHIIDEARSMLLEIGGVKLRLLGLGGAVVMHKLFDNGEGRTTIAGGQGTMWTTLLQMGELVDTANRVYDPTETRVFVTHASPAREGILNQLSVTLKADFSISAGLHFRYGSSYNEFSVNPTLDHYRGKLAASKASFNDVWETVKNEVEPAISQNEAQQNLLKNAIGIVEKMPTTAAGGNPFGGGAAPAALGQVDESAFKNMWNFNLADAAFGWLVLEIQDGRIGTEMRAQGFNFSHRGAKQAGNAQAPSTTSAGPLPAAAPPATQTAPSSAPVPQRQPSQQPSKPTGTTPIPQAATPSQAKPATPAPTSSTPAPKEDKPAAPNGTANGLDSASSPAPRTNASDIIGLFVMNATSDDQIREIFAEEDRSKITKVEKWGQLNKVVQFKTTEDRDGAMDRLSDEFKSRSQEDRSKPLVKIFQPRETKAFPPRTGGAGNWGSSTRGGANSSTPRSGYQSAGGGTASDSEGAGRRGGRGGSRGGRGGDRGGRGRGRGGLKGEGGSGSPAPSSATPAE</sequence>
<feature type="compositionally biased region" description="Low complexity" evidence="1">
    <location>
        <begin position="704"/>
        <end position="714"/>
    </location>
</feature>
<feature type="compositionally biased region" description="Polar residues" evidence="1">
    <location>
        <begin position="526"/>
        <end position="540"/>
    </location>
</feature>
<dbReference type="KEGG" id="tmn:UCRPA7_7319"/>
<evidence type="ECO:0000259" key="3">
    <source>
        <dbReference type="Pfam" id="PF25061"/>
    </source>
</evidence>
<feature type="compositionally biased region" description="Low complexity" evidence="1">
    <location>
        <begin position="449"/>
        <end position="487"/>
    </location>
</feature>
<feature type="region of interest" description="Disordered" evidence="1">
    <location>
        <begin position="440"/>
        <end position="540"/>
    </location>
</feature>
<evidence type="ECO:0000313" key="4">
    <source>
        <dbReference type="EMBL" id="EON97220.1"/>
    </source>
</evidence>
<dbReference type="InterPro" id="IPR052743">
    <property type="entry name" value="Glutaminase_GtaA"/>
</dbReference>
<protein>
    <submittedName>
        <fullName evidence="4">Putative ser thr protein phosphatase protein</fullName>
    </submittedName>
</protein>
<evidence type="ECO:0000256" key="1">
    <source>
        <dbReference type="SAM" id="MobiDB-lite"/>
    </source>
</evidence>
<evidence type="ECO:0000313" key="5">
    <source>
        <dbReference type="Proteomes" id="UP000014074"/>
    </source>
</evidence>
<dbReference type="eggNOG" id="ENOG502QSJS">
    <property type="taxonomic scope" value="Eukaryota"/>
</dbReference>
<name>R8BD50_PHAM7</name>
<feature type="compositionally biased region" description="Polar residues" evidence="1">
    <location>
        <begin position="638"/>
        <end position="656"/>
    </location>
</feature>
<dbReference type="OrthoDB" id="3918848at2759"/>
<dbReference type="PANTHER" id="PTHR31987:SF11">
    <property type="entry name" value="DUF2433 DOMAIN-CONTAINING PROTEIN"/>
    <property type="match status" value="1"/>
</dbReference>
<accession>R8BD50</accession>
<dbReference type="Proteomes" id="UP000014074">
    <property type="component" value="Unassembled WGS sequence"/>
</dbReference>
<feature type="compositionally biased region" description="Low complexity" evidence="1">
    <location>
        <begin position="494"/>
        <end position="515"/>
    </location>
</feature>
<feature type="compositionally biased region" description="Basic and acidic residues" evidence="1">
    <location>
        <begin position="589"/>
        <end position="614"/>
    </location>
</feature>
<dbReference type="EMBL" id="KB933277">
    <property type="protein sequence ID" value="EON97220.1"/>
    <property type="molecule type" value="Genomic_DNA"/>
</dbReference>
<proteinExistence type="predicted"/>
<dbReference type="InterPro" id="IPR029052">
    <property type="entry name" value="Metallo-depent_PP-like"/>
</dbReference>
<evidence type="ECO:0000259" key="2">
    <source>
        <dbReference type="Pfam" id="PF10360"/>
    </source>
</evidence>
<keyword evidence="5" id="KW-1185">Reference proteome</keyword>
<reference evidence="5" key="1">
    <citation type="journal article" date="2013" name="Genome Announc.">
        <title>Draft genome sequence of the ascomycete Phaeoacremonium aleophilum strain UCR-PA7, a causal agent of the esca disease complex in grapevines.</title>
        <authorList>
            <person name="Blanco-Ulate B."/>
            <person name="Rolshausen P."/>
            <person name="Cantu D."/>
        </authorList>
    </citation>
    <scope>NUCLEOTIDE SEQUENCE [LARGE SCALE GENOMIC DNA]</scope>
    <source>
        <strain evidence="5">UCR-PA7</strain>
    </source>
</reference>
<dbReference type="SUPFAM" id="SSF56300">
    <property type="entry name" value="Metallo-dependent phosphatases"/>
    <property type="match status" value="1"/>
</dbReference>
<dbReference type="Pfam" id="PF10360">
    <property type="entry name" value="DUF2433"/>
    <property type="match status" value="1"/>
</dbReference>
<dbReference type="InterPro" id="IPR018829">
    <property type="entry name" value="DUF2433"/>
</dbReference>
<dbReference type="HOGENOM" id="CLU_016583_1_1_1"/>
<organism evidence="4 5">
    <name type="scientific">Phaeoacremonium minimum (strain UCR-PA7)</name>
    <name type="common">Esca disease fungus</name>
    <name type="synonym">Togninia minima</name>
    <dbReference type="NCBI Taxonomy" id="1286976"/>
    <lineage>
        <taxon>Eukaryota</taxon>
        <taxon>Fungi</taxon>
        <taxon>Dikarya</taxon>
        <taxon>Ascomycota</taxon>
        <taxon>Pezizomycotina</taxon>
        <taxon>Sordariomycetes</taxon>
        <taxon>Sordariomycetidae</taxon>
        <taxon>Togniniales</taxon>
        <taxon>Togniniaceae</taxon>
        <taxon>Phaeoacremonium</taxon>
    </lineage>
</organism>
<dbReference type="GeneID" id="19328067"/>
<feature type="domain" description="RNA-binding" evidence="3">
    <location>
        <begin position="544"/>
        <end position="624"/>
    </location>
</feature>
<feature type="region of interest" description="Disordered" evidence="1">
    <location>
        <begin position="1"/>
        <end position="22"/>
    </location>
</feature>
<gene>
    <name evidence="4" type="ORF">UCRPA7_7319</name>
</gene>
<feature type="domain" description="DUF2433" evidence="2">
    <location>
        <begin position="311"/>
        <end position="439"/>
    </location>
</feature>
<dbReference type="PANTHER" id="PTHR31987">
    <property type="entry name" value="GLUTAMINASE A-RELATED"/>
    <property type="match status" value="1"/>
</dbReference>